<dbReference type="EMBL" id="CACSIM010000001">
    <property type="protein sequence ID" value="CAA0081335.1"/>
    <property type="molecule type" value="Genomic_DNA"/>
</dbReference>
<organism evidence="2 3">
    <name type="scientific">Zhongshania aliphaticivorans</name>
    <dbReference type="NCBI Taxonomy" id="1470434"/>
    <lineage>
        <taxon>Bacteria</taxon>
        <taxon>Pseudomonadati</taxon>
        <taxon>Pseudomonadota</taxon>
        <taxon>Gammaproteobacteria</taxon>
        <taxon>Cellvibrionales</taxon>
        <taxon>Spongiibacteraceae</taxon>
        <taxon>Zhongshania</taxon>
    </lineage>
</organism>
<protein>
    <submittedName>
        <fullName evidence="2">Uncharacterized protein</fullName>
    </submittedName>
</protein>
<reference evidence="3 4" key="1">
    <citation type="submission" date="2019-11" db="EMBL/GenBank/DDBJ databases">
        <authorList>
            <person name="Holert J."/>
        </authorList>
    </citation>
    <scope>NUCLEOTIDE SEQUENCE [LARGE SCALE GENOMIC DNA]</scope>
    <source>
        <strain evidence="1">BC3_2A</strain>
        <strain evidence="2">SB11_1A</strain>
    </source>
</reference>
<sequence>MTCITNIILTTAIHDGAWMNSDYGSVDTLNDYLYTHYQGSRLQCVDAHSGGNKSLSCNVFIAAIDYLNVDEFIALFYQVAWDKPEQAQLMIKTDDQPSFTLYQAKT</sequence>
<keyword evidence="3" id="KW-1185">Reference proteome</keyword>
<dbReference type="AlphaFoldDB" id="A0A5S9N7L2"/>
<evidence type="ECO:0000313" key="3">
    <source>
        <dbReference type="Proteomes" id="UP000435877"/>
    </source>
</evidence>
<gene>
    <name evidence="2" type="ORF">IHBHHGIJ_00773</name>
    <name evidence="1" type="ORF">KFEGEMFD_00377</name>
</gene>
<evidence type="ECO:0000313" key="1">
    <source>
        <dbReference type="EMBL" id="CAA0081335.1"/>
    </source>
</evidence>
<evidence type="ECO:0000313" key="4">
    <source>
        <dbReference type="Proteomes" id="UP000439591"/>
    </source>
</evidence>
<proteinExistence type="predicted"/>
<name>A0A5S9N7L2_9GAMM</name>
<dbReference type="Proteomes" id="UP000439591">
    <property type="component" value="Unassembled WGS sequence"/>
</dbReference>
<dbReference type="EMBL" id="CACSIK010000001">
    <property type="protein sequence ID" value="CAA0084963.1"/>
    <property type="molecule type" value="Genomic_DNA"/>
</dbReference>
<dbReference type="Proteomes" id="UP000435877">
    <property type="component" value="Unassembled WGS sequence"/>
</dbReference>
<evidence type="ECO:0000313" key="2">
    <source>
        <dbReference type="EMBL" id="CAA0084963.1"/>
    </source>
</evidence>
<accession>A0A5S9N7L2</accession>